<dbReference type="InterPro" id="IPR005804">
    <property type="entry name" value="FA_desaturase_dom"/>
</dbReference>
<dbReference type="PROSITE" id="PS50255">
    <property type="entry name" value="CYTOCHROME_B5_2"/>
    <property type="match status" value="1"/>
</dbReference>
<dbReference type="SUPFAM" id="SSF55856">
    <property type="entry name" value="Cytochrome b5-like heme/steroid binding domain"/>
    <property type="match status" value="1"/>
</dbReference>
<dbReference type="InterPro" id="IPR036400">
    <property type="entry name" value="Cyt_B5-like_heme/steroid_sf"/>
</dbReference>
<evidence type="ECO:0000256" key="2">
    <source>
        <dbReference type="ARBA" id="ARBA00009295"/>
    </source>
</evidence>
<keyword evidence="6" id="KW-0443">Lipid metabolism</keyword>
<evidence type="ECO:0000256" key="8">
    <source>
        <dbReference type="SAM" id="MobiDB-lite"/>
    </source>
</evidence>
<dbReference type="SMART" id="SM01117">
    <property type="entry name" value="Cyt-b5"/>
    <property type="match status" value="1"/>
</dbReference>
<feature type="transmembrane region" description="Helical" evidence="9">
    <location>
        <begin position="187"/>
        <end position="207"/>
    </location>
</feature>
<evidence type="ECO:0000256" key="3">
    <source>
        <dbReference type="ARBA" id="ARBA00022692"/>
    </source>
</evidence>
<dbReference type="InterPro" id="IPR012171">
    <property type="entry name" value="Fatty_acid_desaturase"/>
</dbReference>
<keyword evidence="3 9" id="KW-0812">Transmembrane</keyword>
<dbReference type="PIRSF" id="PIRSF015921">
    <property type="entry name" value="FA_sphinglp_des"/>
    <property type="match status" value="1"/>
</dbReference>
<feature type="region of interest" description="Disordered" evidence="8">
    <location>
        <begin position="1"/>
        <end position="21"/>
    </location>
</feature>
<dbReference type="PANTHER" id="PTHR19353">
    <property type="entry name" value="FATTY ACID DESATURASE 2"/>
    <property type="match status" value="1"/>
</dbReference>
<dbReference type="Pfam" id="PF00487">
    <property type="entry name" value="FA_desaturase"/>
    <property type="match status" value="1"/>
</dbReference>
<dbReference type="AlphaFoldDB" id="A0A814E8S6"/>
<evidence type="ECO:0000313" key="13">
    <source>
        <dbReference type="Proteomes" id="UP000663891"/>
    </source>
</evidence>
<proteinExistence type="inferred from homology"/>
<dbReference type="Gene3D" id="3.10.120.10">
    <property type="entry name" value="Cytochrome b5-like heme/steroid binding domain"/>
    <property type="match status" value="1"/>
</dbReference>
<evidence type="ECO:0000256" key="6">
    <source>
        <dbReference type="ARBA" id="ARBA00023098"/>
    </source>
</evidence>
<dbReference type="Pfam" id="PF00173">
    <property type="entry name" value="Cyt-b5"/>
    <property type="match status" value="1"/>
</dbReference>
<name>A0A814E8S6_9BILA</name>
<comment type="caution">
    <text evidence="11">The sequence shown here is derived from an EMBL/GenBank/DDBJ whole genome shotgun (WGS) entry which is preliminary data.</text>
</comment>
<accession>A0A814E8S6</accession>
<keyword evidence="7 9" id="KW-0472">Membrane</keyword>
<dbReference type="CDD" id="cd03506">
    <property type="entry name" value="Delta6-FADS-like"/>
    <property type="match status" value="1"/>
</dbReference>
<feature type="transmembrane region" description="Helical" evidence="9">
    <location>
        <begin position="296"/>
        <end position="319"/>
    </location>
</feature>
<feature type="transmembrane region" description="Helical" evidence="9">
    <location>
        <begin position="331"/>
        <end position="355"/>
    </location>
</feature>
<dbReference type="GO" id="GO:0016717">
    <property type="term" value="F:oxidoreductase activity, acting on paired donors, with oxidation of a pair of donors resulting in the reduction of molecular oxygen to two molecules of water"/>
    <property type="evidence" value="ECO:0007669"/>
    <property type="project" value="TreeGrafter"/>
</dbReference>
<comment type="similarity">
    <text evidence="2">Belongs to the fatty acid desaturase type 1 family.</text>
</comment>
<evidence type="ECO:0000259" key="10">
    <source>
        <dbReference type="PROSITE" id="PS50255"/>
    </source>
</evidence>
<dbReference type="OrthoDB" id="260091at2759"/>
<dbReference type="EMBL" id="CAJNON010000099">
    <property type="protein sequence ID" value="CAF0962984.1"/>
    <property type="molecule type" value="Genomic_DNA"/>
</dbReference>
<evidence type="ECO:0000313" key="11">
    <source>
        <dbReference type="EMBL" id="CAF0962984.1"/>
    </source>
</evidence>
<evidence type="ECO:0000256" key="7">
    <source>
        <dbReference type="ARBA" id="ARBA00023136"/>
    </source>
</evidence>
<protein>
    <recommendedName>
        <fullName evidence="10">Cytochrome b5 heme-binding domain-containing protein</fullName>
    </recommendedName>
</protein>
<comment type="subcellular location">
    <subcellularLocation>
        <location evidence="1">Membrane</location>
        <topology evidence="1">Multi-pass membrane protein</topology>
    </subcellularLocation>
</comment>
<evidence type="ECO:0000256" key="1">
    <source>
        <dbReference type="ARBA" id="ARBA00004141"/>
    </source>
</evidence>
<dbReference type="InterPro" id="IPR001199">
    <property type="entry name" value="Cyt_B5-like_heme/steroid-bd"/>
</dbReference>
<dbReference type="GO" id="GO:0016020">
    <property type="term" value="C:membrane"/>
    <property type="evidence" value="ECO:0007669"/>
    <property type="project" value="UniProtKB-SubCell"/>
</dbReference>
<dbReference type="Proteomes" id="UP000663881">
    <property type="component" value="Unassembled WGS sequence"/>
</dbReference>
<evidence type="ECO:0000313" key="12">
    <source>
        <dbReference type="EMBL" id="CAF3549741.1"/>
    </source>
</evidence>
<feature type="domain" description="Cytochrome b5 heme-binding" evidence="10">
    <location>
        <begin position="48"/>
        <end position="124"/>
    </location>
</feature>
<dbReference type="PANTHER" id="PTHR19353:SF88">
    <property type="entry name" value="DELTA(5) FATTY ACID DESATURASE FAT-4"/>
    <property type="match status" value="1"/>
</dbReference>
<organism evidence="11 13">
    <name type="scientific">Adineta steineri</name>
    <dbReference type="NCBI Taxonomy" id="433720"/>
    <lineage>
        <taxon>Eukaryota</taxon>
        <taxon>Metazoa</taxon>
        <taxon>Spiralia</taxon>
        <taxon>Gnathifera</taxon>
        <taxon>Rotifera</taxon>
        <taxon>Eurotatoria</taxon>
        <taxon>Bdelloidea</taxon>
        <taxon>Adinetida</taxon>
        <taxon>Adinetidae</taxon>
        <taxon>Adineta</taxon>
    </lineage>
</organism>
<dbReference type="Proteomes" id="UP000663891">
    <property type="component" value="Unassembled WGS sequence"/>
</dbReference>
<dbReference type="EMBL" id="CAJOAY010000126">
    <property type="protein sequence ID" value="CAF3549741.1"/>
    <property type="molecule type" value="Genomic_DNA"/>
</dbReference>
<dbReference type="GO" id="GO:0006629">
    <property type="term" value="P:lipid metabolic process"/>
    <property type="evidence" value="ECO:0007669"/>
    <property type="project" value="UniProtKB-KW"/>
</dbReference>
<evidence type="ECO:0000256" key="9">
    <source>
        <dbReference type="SAM" id="Phobius"/>
    </source>
</evidence>
<feature type="transmembrane region" description="Helical" evidence="9">
    <location>
        <begin position="161"/>
        <end position="181"/>
    </location>
</feature>
<reference evidence="11" key="1">
    <citation type="submission" date="2021-02" db="EMBL/GenBank/DDBJ databases">
        <authorList>
            <person name="Nowell W R."/>
        </authorList>
    </citation>
    <scope>NUCLEOTIDE SEQUENCE</scope>
</reference>
<evidence type="ECO:0000256" key="4">
    <source>
        <dbReference type="ARBA" id="ARBA00022989"/>
    </source>
</evidence>
<gene>
    <name evidence="12" type="ORF">OKA104_LOCUS4027</name>
    <name evidence="11" type="ORF">VCS650_LOCUS12703</name>
</gene>
<keyword evidence="5" id="KW-0560">Oxidoreductase</keyword>
<evidence type="ECO:0000256" key="5">
    <source>
        <dbReference type="ARBA" id="ARBA00023002"/>
    </source>
</evidence>
<keyword evidence="4 9" id="KW-1133">Transmembrane helix</keyword>
<sequence>MLNIMSHRSSDCMGKGGKNQESSLLVDDQQKTLSMATISNSIPVNNTKKQYTWEEIRRHSNKNDRWIVLDKCVFDVTRWTKHPGGQTLLNYYAGQDASEAFHALHPDIALVQKYLKSFYIGDVIDDEDNLSVKTDQALKDDFEQLRQKAFAKKLFEPSRTFFILSFLHILAFEFAAYFILFRFGTNWIPYLLTLLCYVIAEAQCGWLQHDFGHLSVFKKASWNHVLHQFSMGLIKGGSADWWNNMHFQHHSKPNVIDKDPDTRIEPLFLLGDTIPIRKAERNAKHGKKVPYNFQHLYFFIVAPMLFPLYFQFMTIRHAIKRRKWMDLAWLSIYYIKFFTLIPLKLGFIGAIKLLFLIRTFEGTWFVLVSQSNHVVMDVSHDNSKLPWFRMQLKATCNITQSAFNDWFTGHLNFQIEHHLFPMMPRHNLYKIQPEVMEICQKYNIPYISKPMGRAFLDILTSLEKSGRMWHEAYEELIESGHTKTN</sequence>